<keyword evidence="3" id="KW-1185">Reference proteome</keyword>
<sequence>MKILLFPLLLIPVALSAQKEDQKQPLLKKDTTKILNFKHIEDTKAKTDTDKNTLYKILTVKPKDTAAYIALKQSEKKDYSKYRILNPDIPEKKTTGTKKAPPSK</sequence>
<dbReference type="RefSeq" id="WP_139258833.1">
    <property type="nucleotide sequence ID" value="NZ_FQWT01000003.1"/>
</dbReference>
<dbReference type="AlphaFoldDB" id="A0A1M5RW89"/>
<accession>A0A1M5RW89</accession>
<organism evidence="2 3">
    <name type="scientific">Chryseobacterium oranimense</name>
    <dbReference type="NCBI Taxonomy" id="421058"/>
    <lineage>
        <taxon>Bacteria</taxon>
        <taxon>Pseudomonadati</taxon>
        <taxon>Bacteroidota</taxon>
        <taxon>Flavobacteriia</taxon>
        <taxon>Flavobacteriales</taxon>
        <taxon>Weeksellaceae</taxon>
        <taxon>Chryseobacterium group</taxon>
        <taxon>Chryseobacterium</taxon>
    </lineage>
</organism>
<feature type="signal peptide" evidence="1">
    <location>
        <begin position="1"/>
        <end position="19"/>
    </location>
</feature>
<evidence type="ECO:0000313" key="2">
    <source>
        <dbReference type="EMBL" id="SHH30514.1"/>
    </source>
</evidence>
<evidence type="ECO:0000256" key="1">
    <source>
        <dbReference type="SAM" id="SignalP"/>
    </source>
</evidence>
<evidence type="ECO:0000313" key="3">
    <source>
        <dbReference type="Proteomes" id="UP000184047"/>
    </source>
</evidence>
<proteinExistence type="predicted"/>
<dbReference type="STRING" id="421058.SAMN05421866_2543"/>
<gene>
    <name evidence="2" type="ORF">SAMN05421866_2543</name>
</gene>
<dbReference type="Proteomes" id="UP000184047">
    <property type="component" value="Unassembled WGS sequence"/>
</dbReference>
<name>A0A1M5RW89_9FLAO</name>
<reference evidence="3" key="1">
    <citation type="submission" date="2016-11" db="EMBL/GenBank/DDBJ databases">
        <authorList>
            <person name="Varghese N."/>
            <person name="Submissions S."/>
        </authorList>
    </citation>
    <scope>NUCLEOTIDE SEQUENCE [LARGE SCALE GENOMIC DNA]</scope>
    <source>
        <strain evidence="3">DSM 19055</strain>
    </source>
</reference>
<dbReference type="OrthoDB" id="1274261at2"/>
<protein>
    <submittedName>
        <fullName evidence="2">Uncharacterized protein</fullName>
    </submittedName>
</protein>
<dbReference type="EMBL" id="FQWT01000003">
    <property type="protein sequence ID" value="SHH30514.1"/>
    <property type="molecule type" value="Genomic_DNA"/>
</dbReference>
<feature type="chain" id="PRO_5013042161" evidence="1">
    <location>
        <begin position="20"/>
        <end position="104"/>
    </location>
</feature>
<dbReference type="eggNOG" id="ENOG50311F6">
    <property type="taxonomic scope" value="Bacteria"/>
</dbReference>
<keyword evidence="1" id="KW-0732">Signal</keyword>